<dbReference type="EMBL" id="DQ888171">
    <property type="protein sequence ID" value="ABI79419.1"/>
    <property type="molecule type" value="Genomic_DNA"/>
</dbReference>
<feature type="region of interest" description="Disordered" evidence="1">
    <location>
        <begin position="1"/>
        <end position="43"/>
    </location>
</feature>
<reference evidence="3" key="1">
    <citation type="submission" date="2006-08" db="EMBL/GenBank/DDBJ databases">
        <title>The complete nucleotide sequence of Nocardia linear plasmid pNSL1.</title>
        <authorList>
            <person name="Zhu Y."/>
            <person name="Xu M."/>
            <person name="Qin Z."/>
        </authorList>
    </citation>
    <scope>NUCLEOTIDE SEQUENCE</scope>
    <source>
        <strain evidence="3">NS1</strain>
        <plasmid evidence="3">pNSL1</plasmid>
    </source>
</reference>
<feature type="compositionally biased region" description="Low complexity" evidence="1">
    <location>
        <begin position="17"/>
        <end position="34"/>
    </location>
</feature>
<keyword evidence="2" id="KW-0472">Membrane</keyword>
<accession>Q06G92</accession>
<evidence type="ECO:0000313" key="3">
    <source>
        <dbReference type="EMBL" id="ABI79419.1"/>
    </source>
</evidence>
<feature type="transmembrane region" description="Helical" evidence="2">
    <location>
        <begin position="157"/>
        <end position="178"/>
    </location>
</feature>
<feature type="transmembrane region" description="Helical" evidence="2">
    <location>
        <begin position="61"/>
        <end position="81"/>
    </location>
</feature>
<gene>
    <name evidence="3" type="ORF">PNSL1.091</name>
</gene>
<evidence type="ECO:0000256" key="1">
    <source>
        <dbReference type="SAM" id="MobiDB-lite"/>
    </source>
</evidence>
<keyword evidence="3" id="KW-0614">Plasmid</keyword>
<sequence length="282" mass="29780">MVVDTSTGNGRRGGGAASSDAAAGVPRQGAAAVPATPPEGGAPEVGADRLQRLYAPFFARWEMILIVVLCQVDVILLKHLADVLVNDNSAGGLLSWMLAAGTSLTGLVVAARAGALRAGEKKHVLMLRLWAGIGICLTVLRALAGPISGNDLEFSDVALALLLLCLYLAAGWGMYTLAQEVFDPARLGQLSATAARRKAARHASSVEGPYSAHFLAAQRCDDGKVQVERDLKHVEALIEAYRDRLYAHARVEFSRTLVDPVATTDATKTPVRSRLPYADTGA</sequence>
<name>Q06G92_9NOCA</name>
<protein>
    <submittedName>
        <fullName evidence="3">Putative transmembrane protein</fullName>
    </submittedName>
</protein>
<keyword evidence="2" id="KW-1133">Transmembrane helix</keyword>
<organism evidence="3">
    <name type="scientific">Rhodococcus sp. NS1</name>
    <dbReference type="NCBI Taxonomy" id="402236"/>
    <lineage>
        <taxon>Bacteria</taxon>
        <taxon>Bacillati</taxon>
        <taxon>Actinomycetota</taxon>
        <taxon>Actinomycetes</taxon>
        <taxon>Mycobacteriales</taxon>
        <taxon>Nocardiaceae</taxon>
        <taxon>Rhodococcus</taxon>
    </lineage>
</organism>
<evidence type="ECO:0000256" key="2">
    <source>
        <dbReference type="SAM" id="Phobius"/>
    </source>
</evidence>
<keyword evidence="2 3" id="KW-0812">Transmembrane</keyword>
<feature type="transmembrane region" description="Helical" evidence="2">
    <location>
        <begin position="125"/>
        <end position="145"/>
    </location>
</feature>
<feature type="transmembrane region" description="Helical" evidence="2">
    <location>
        <begin position="93"/>
        <end position="113"/>
    </location>
</feature>
<proteinExistence type="predicted"/>
<geneLocation type="plasmid" evidence="3">
    <name>pNSL1</name>
</geneLocation>
<dbReference type="AlphaFoldDB" id="Q06G92"/>